<sequence>MIAKLSHKQLEAVVLHELHHLRSHHLLWLLLSKLISSLFFFIPLVEYLAKQLKTEFELAADAFVVEKQKTRDHLCGSLALNIQYASGVIPHFATSPIEKRVESLVSNKVSLKKIGIKQLSISLLSLSLMLGVAIIQPNQIAADFVFEFGGVCSVKEDCKTTDCSGHETKDAHNFIPVVPASFLP</sequence>
<keyword evidence="1" id="KW-0812">Transmembrane</keyword>
<dbReference type="InterPro" id="IPR052173">
    <property type="entry name" value="Beta-lactam_resp_regulator"/>
</dbReference>
<reference evidence="3 4" key="1">
    <citation type="submission" date="2017-09" db="EMBL/GenBank/DDBJ databases">
        <title>Depth-based differentiation of microbial function through sediment-hosted aquifers and enrichment of novel symbionts in the deep terrestrial subsurface.</title>
        <authorList>
            <person name="Probst A.J."/>
            <person name="Ladd B."/>
            <person name="Jarett J.K."/>
            <person name="Geller-Mcgrath D.E."/>
            <person name="Sieber C.M."/>
            <person name="Emerson J.B."/>
            <person name="Anantharaman K."/>
            <person name="Thomas B.C."/>
            <person name="Malmstrom R."/>
            <person name="Stieglmeier M."/>
            <person name="Klingl A."/>
            <person name="Woyke T."/>
            <person name="Ryan C.M."/>
            <person name="Banfield J.F."/>
        </authorList>
    </citation>
    <scope>NUCLEOTIDE SEQUENCE [LARGE SCALE GENOMIC DNA]</scope>
    <source>
        <strain evidence="3">CG22_combo_CG10-13_8_21_14_all_38_20</strain>
    </source>
</reference>
<organism evidence="3 4">
    <name type="scientific">Candidatus Roizmanbacteria bacterium CG22_combo_CG10-13_8_21_14_all_38_20</name>
    <dbReference type="NCBI Taxonomy" id="1974862"/>
    <lineage>
        <taxon>Bacteria</taxon>
        <taxon>Candidatus Roizmaniibacteriota</taxon>
    </lineage>
</organism>
<feature type="transmembrane region" description="Helical" evidence="1">
    <location>
        <begin position="26"/>
        <end position="49"/>
    </location>
</feature>
<keyword evidence="1" id="KW-0472">Membrane</keyword>
<name>A0A2H0BVY2_9BACT</name>
<evidence type="ECO:0000313" key="4">
    <source>
        <dbReference type="Proteomes" id="UP000231246"/>
    </source>
</evidence>
<protein>
    <recommendedName>
        <fullName evidence="2">Peptidase M56 domain-containing protein</fullName>
    </recommendedName>
</protein>
<dbReference type="Proteomes" id="UP000231246">
    <property type="component" value="Unassembled WGS sequence"/>
</dbReference>
<proteinExistence type="predicted"/>
<dbReference type="AlphaFoldDB" id="A0A2H0BVY2"/>
<comment type="caution">
    <text evidence="3">The sequence shown here is derived from an EMBL/GenBank/DDBJ whole genome shotgun (WGS) entry which is preliminary data.</text>
</comment>
<dbReference type="PANTHER" id="PTHR34978:SF3">
    <property type="entry name" value="SLR0241 PROTEIN"/>
    <property type="match status" value="1"/>
</dbReference>
<evidence type="ECO:0000259" key="2">
    <source>
        <dbReference type="Pfam" id="PF05569"/>
    </source>
</evidence>
<accession>A0A2H0BVY2</accession>
<evidence type="ECO:0000313" key="3">
    <source>
        <dbReference type="EMBL" id="PIP61846.1"/>
    </source>
</evidence>
<dbReference type="EMBL" id="PCTA01000012">
    <property type="protein sequence ID" value="PIP61846.1"/>
    <property type="molecule type" value="Genomic_DNA"/>
</dbReference>
<feature type="domain" description="Peptidase M56" evidence="2">
    <location>
        <begin position="3"/>
        <end position="101"/>
    </location>
</feature>
<keyword evidence="1" id="KW-1133">Transmembrane helix</keyword>
<dbReference type="Pfam" id="PF05569">
    <property type="entry name" value="Peptidase_M56"/>
    <property type="match status" value="1"/>
</dbReference>
<gene>
    <name evidence="3" type="ORF">COW99_01930</name>
</gene>
<dbReference type="InterPro" id="IPR008756">
    <property type="entry name" value="Peptidase_M56"/>
</dbReference>
<dbReference type="PANTHER" id="PTHR34978">
    <property type="entry name" value="POSSIBLE SENSOR-TRANSDUCER PROTEIN BLAR"/>
    <property type="match status" value="1"/>
</dbReference>
<evidence type="ECO:0000256" key="1">
    <source>
        <dbReference type="SAM" id="Phobius"/>
    </source>
</evidence>